<keyword evidence="2" id="KW-1185">Reference proteome</keyword>
<name>A0ABD2Y6S5_9GENT</name>
<dbReference type="AlphaFoldDB" id="A0ABD2Y6S5"/>
<comment type="caution">
    <text evidence="1">The sequence shown here is derived from an EMBL/GenBank/DDBJ whole genome shotgun (WGS) entry which is preliminary data.</text>
</comment>
<sequence length="104" mass="12183">MIDKVRAIAYKLQLPEGSRIYPVFHISLLKKKISSHQVVSFILPACGEEDSIILVFELVLKRRVILSNQFPVIQWLNHWKNLLVEKASWEGMNFIPKKFPHFQP</sequence>
<proteinExistence type="predicted"/>
<gene>
    <name evidence="1" type="ORF">ACH5RR_037212</name>
</gene>
<evidence type="ECO:0000313" key="1">
    <source>
        <dbReference type="EMBL" id="KAL3502763.1"/>
    </source>
</evidence>
<evidence type="ECO:0000313" key="2">
    <source>
        <dbReference type="Proteomes" id="UP001630127"/>
    </source>
</evidence>
<organism evidence="1 2">
    <name type="scientific">Cinchona calisaya</name>
    <dbReference type="NCBI Taxonomy" id="153742"/>
    <lineage>
        <taxon>Eukaryota</taxon>
        <taxon>Viridiplantae</taxon>
        <taxon>Streptophyta</taxon>
        <taxon>Embryophyta</taxon>
        <taxon>Tracheophyta</taxon>
        <taxon>Spermatophyta</taxon>
        <taxon>Magnoliopsida</taxon>
        <taxon>eudicotyledons</taxon>
        <taxon>Gunneridae</taxon>
        <taxon>Pentapetalae</taxon>
        <taxon>asterids</taxon>
        <taxon>lamiids</taxon>
        <taxon>Gentianales</taxon>
        <taxon>Rubiaceae</taxon>
        <taxon>Cinchonoideae</taxon>
        <taxon>Cinchoneae</taxon>
        <taxon>Cinchona</taxon>
    </lineage>
</organism>
<protein>
    <submittedName>
        <fullName evidence="1">Uncharacterized protein</fullName>
    </submittedName>
</protein>
<reference evidence="1 2" key="1">
    <citation type="submission" date="2024-11" db="EMBL/GenBank/DDBJ databases">
        <title>A near-complete genome assembly of Cinchona calisaya.</title>
        <authorList>
            <person name="Lian D.C."/>
            <person name="Zhao X.W."/>
            <person name="Wei L."/>
        </authorList>
    </citation>
    <scope>NUCLEOTIDE SEQUENCE [LARGE SCALE GENOMIC DNA]</scope>
    <source>
        <tissue evidence="1">Nenye</tissue>
    </source>
</reference>
<dbReference type="EMBL" id="JBJUIK010000015">
    <property type="protein sequence ID" value="KAL3502763.1"/>
    <property type="molecule type" value="Genomic_DNA"/>
</dbReference>
<accession>A0ABD2Y6S5</accession>
<dbReference type="Proteomes" id="UP001630127">
    <property type="component" value="Unassembled WGS sequence"/>
</dbReference>